<name>A0A4V3XI07_9APHY</name>
<dbReference type="InterPro" id="IPR052221">
    <property type="entry name" value="SLC35F_Transporter"/>
</dbReference>
<evidence type="ECO:0000256" key="3">
    <source>
        <dbReference type="ARBA" id="ARBA00022448"/>
    </source>
</evidence>
<evidence type="ECO:0000256" key="1">
    <source>
        <dbReference type="ARBA" id="ARBA00004141"/>
    </source>
</evidence>
<keyword evidence="10" id="KW-1185">Reference proteome</keyword>
<gene>
    <name evidence="9" type="ORF">EUX98_g6720</name>
</gene>
<dbReference type="InterPro" id="IPR009262">
    <property type="entry name" value="SLC35_F1/F2/F6"/>
</dbReference>
<evidence type="ECO:0000256" key="5">
    <source>
        <dbReference type="ARBA" id="ARBA00022989"/>
    </source>
</evidence>
<feature type="transmembrane region" description="Helical" evidence="8">
    <location>
        <begin position="140"/>
        <end position="164"/>
    </location>
</feature>
<feature type="transmembrane region" description="Helical" evidence="8">
    <location>
        <begin position="171"/>
        <end position="189"/>
    </location>
</feature>
<evidence type="ECO:0000313" key="10">
    <source>
        <dbReference type="Proteomes" id="UP000308730"/>
    </source>
</evidence>
<evidence type="ECO:0000256" key="2">
    <source>
        <dbReference type="ARBA" id="ARBA00007863"/>
    </source>
</evidence>
<protein>
    <recommendedName>
        <fullName evidence="11">EamA domain-containing protein</fullName>
    </recommendedName>
</protein>
<organism evidence="9 10">
    <name type="scientific">Antrodiella citrinella</name>
    <dbReference type="NCBI Taxonomy" id="2447956"/>
    <lineage>
        <taxon>Eukaryota</taxon>
        <taxon>Fungi</taxon>
        <taxon>Dikarya</taxon>
        <taxon>Basidiomycota</taxon>
        <taxon>Agaricomycotina</taxon>
        <taxon>Agaricomycetes</taxon>
        <taxon>Polyporales</taxon>
        <taxon>Steccherinaceae</taxon>
        <taxon>Antrodiella</taxon>
    </lineage>
</organism>
<comment type="subcellular location">
    <subcellularLocation>
        <location evidence="1">Membrane</location>
        <topology evidence="1">Multi-pass membrane protein</topology>
    </subcellularLocation>
</comment>
<dbReference type="AlphaFoldDB" id="A0A4V3XI07"/>
<dbReference type="GO" id="GO:0022857">
    <property type="term" value="F:transmembrane transporter activity"/>
    <property type="evidence" value="ECO:0007669"/>
    <property type="project" value="InterPro"/>
</dbReference>
<dbReference type="OrthoDB" id="429955at2759"/>
<dbReference type="PANTHER" id="PTHR14233">
    <property type="entry name" value="DUF914-RELATED"/>
    <property type="match status" value="1"/>
</dbReference>
<feature type="transmembrane region" description="Helical" evidence="8">
    <location>
        <begin position="82"/>
        <end position="102"/>
    </location>
</feature>
<feature type="region of interest" description="Disordered" evidence="7">
    <location>
        <begin position="1"/>
        <end position="25"/>
    </location>
</feature>
<proteinExistence type="inferred from homology"/>
<dbReference type="Proteomes" id="UP000308730">
    <property type="component" value="Unassembled WGS sequence"/>
</dbReference>
<comment type="similarity">
    <text evidence="2">Belongs to the SLC35F solute transporter family.</text>
</comment>
<feature type="transmembrane region" description="Helical" evidence="8">
    <location>
        <begin position="324"/>
        <end position="343"/>
    </location>
</feature>
<evidence type="ECO:0000256" key="8">
    <source>
        <dbReference type="SAM" id="Phobius"/>
    </source>
</evidence>
<evidence type="ECO:0000256" key="7">
    <source>
        <dbReference type="SAM" id="MobiDB-lite"/>
    </source>
</evidence>
<dbReference type="EMBL" id="SGPM01000249">
    <property type="protein sequence ID" value="THH27463.1"/>
    <property type="molecule type" value="Genomic_DNA"/>
</dbReference>
<keyword evidence="3" id="KW-0813">Transport</keyword>
<evidence type="ECO:0008006" key="11">
    <source>
        <dbReference type="Google" id="ProtNLM"/>
    </source>
</evidence>
<keyword evidence="5 8" id="KW-1133">Transmembrane helix</keyword>
<comment type="caution">
    <text evidence="9">The sequence shown here is derived from an EMBL/GenBank/DDBJ whole genome shotgun (WGS) entry which is preliminary data.</text>
</comment>
<dbReference type="PANTHER" id="PTHR14233:SF4">
    <property type="entry name" value="SOLUTE CARRIER FAMILY 35 MEMBER F2"/>
    <property type="match status" value="1"/>
</dbReference>
<sequence length="375" mass="42178">MPSSPDLRKSSTSPQFDSKSKSSYIDDAPELLDASTAAQRPPIDYSSAGALVRSRVAVHYVHECDDDGAGESRVGSADDADVFLVSFKYFSLFVIYTPYTIYQYGFKGWGKMILRDGWKYFFLAACDVEGNFLVVKAYDYTTLLSCMLLDAWAIPVCLFFCWVYMRPQYRWTQILGIVVCVAGLGMLVASDEITDKDWPALSRGKGDAFMIAGATLYGFTNATEEFFVRKRPLYEVVGQLGMWGTLINGIQAAGLEHNLMKTATWNGATIGILVAYTAAMFILYTVAPILYRMASSAYYNLSLLSSDFYGLLFGLFLYHYHVYWLYFIAFFIVIVGLVIYFWAATPEEQGKLDPRAPEYVERRRDDGNNRVAGQV</sequence>
<dbReference type="Pfam" id="PF06027">
    <property type="entry name" value="SLC35F"/>
    <property type="match status" value="1"/>
</dbReference>
<keyword evidence="4 8" id="KW-0812">Transmembrane</keyword>
<feature type="compositionally biased region" description="Polar residues" evidence="7">
    <location>
        <begin position="10"/>
        <end position="23"/>
    </location>
</feature>
<feature type="transmembrane region" description="Helical" evidence="8">
    <location>
        <begin position="298"/>
        <end position="318"/>
    </location>
</feature>
<evidence type="ECO:0000313" key="9">
    <source>
        <dbReference type="EMBL" id="THH27463.1"/>
    </source>
</evidence>
<reference evidence="9 10" key="1">
    <citation type="submission" date="2019-02" db="EMBL/GenBank/DDBJ databases">
        <title>Genome sequencing of the rare red list fungi Antrodiella citrinella (Flaviporus citrinellus).</title>
        <authorList>
            <person name="Buettner E."/>
            <person name="Kellner H."/>
        </authorList>
    </citation>
    <scope>NUCLEOTIDE SEQUENCE [LARGE SCALE GENOMIC DNA]</scope>
    <source>
        <strain evidence="9 10">DSM 108506</strain>
    </source>
</reference>
<feature type="transmembrane region" description="Helical" evidence="8">
    <location>
        <begin position="268"/>
        <end position="291"/>
    </location>
</feature>
<keyword evidence="6 8" id="KW-0472">Membrane</keyword>
<evidence type="ECO:0000256" key="6">
    <source>
        <dbReference type="ARBA" id="ARBA00023136"/>
    </source>
</evidence>
<evidence type="ECO:0000256" key="4">
    <source>
        <dbReference type="ARBA" id="ARBA00022692"/>
    </source>
</evidence>
<dbReference type="GO" id="GO:0016020">
    <property type="term" value="C:membrane"/>
    <property type="evidence" value="ECO:0007669"/>
    <property type="project" value="UniProtKB-SubCell"/>
</dbReference>
<accession>A0A4V3XI07</accession>